<dbReference type="SUPFAM" id="SSF50998">
    <property type="entry name" value="Quinoprotein alcohol dehydrogenase-like"/>
    <property type="match status" value="1"/>
</dbReference>
<dbReference type="InterPro" id="IPR015943">
    <property type="entry name" value="WD40/YVTN_repeat-like_dom_sf"/>
</dbReference>
<evidence type="ECO:0000259" key="2">
    <source>
        <dbReference type="Pfam" id="PF13360"/>
    </source>
</evidence>
<keyword evidence="4" id="KW-1185">Reference proteome</keyword>
<evidence type="ECO:0000313" key="4">
    <source>
        <dbReference type="Proteomes" id="UP000712045"/>
    </source>
</evidence>
<keyword evidence="1" id="KW-0812">Transmembrane</keyword>
<feature type="transmembrane region" description="Helical" evidence="1">
    <location>
        <begin position="153"/>
        <end position="171"/>
    </location>
</feature>
<protein>
    <submittedName>
        <fullName evidence="3">PQQ-binding-like beta-propeller repeat protein</fullName>
    </submittedName>
</protein>
<accession>A0ABS2HVZ4</accession>
<dbReference type="Gene3D" id="2.130.10.10">
    <property type="entry name" value="YVTN repeat-like/Quinoprotein amine dehydrogenase"/>
    <property type="match status" value="1"/>
</dbReference>
<dbReference type="EMBL" id="JAFEUF010000023">
    <property type="protein sequence ID" value="MBM7053707.1"/>
    <property type="molecule type" value="Genomic_DNA"/>
</dbReference>
<sequence length="564" mass="59241">MKLPRGPAVDAVALTAGAAGQCCQVAHDRVGDLQAVHPFEAIRSPFASLGRDTGVDALGGDVVEDSRPARGGRGSAWGRSLLVVVAGLVPGLAVAFHWFGWTSIPGNRCGGSSFRPCPEGTTPTILLAFLCTFAGIAVVTWRIEKLTRVRPGRALPAVLVVTGMILALWPGRQAYVWLRGPVVDRAWDTPIDRPDSVTGAGNWVLDDAVVRARTDGLTGYGLGDGRELWNLAAPERGSACAMSDSVVDGVGVIVFGRVDAPCDTVWGVDTASGRKLWERKITGGTGSESPTDGRVAADGDVAVALEDTAVRGFALRAGDPRWELDLDAGCSPVVASAAAGRTRVVVQCLPDGEFGSLELVSLDTATGKAVRRTALPVESEWVAAVVVSARPFTLWLKEKDARGTDAALAFDDRDRLRATVKVSGREEDLRMTAYPDRSFDARPALRAAVVGDVLVTAATKPGKMIPEALSGYGLDDGQRLWHTGAGGPVTALTRLPGNRLAVLADGRIRSLDPRTGHLAEGPLIREGIDDVAEAPQLVRGRDGDWVLVNPDGTGATPPLLGFSS</sequence>
<dbReference type="Pfam" id="PF13360">
    <property type="entry name" value="PQQ_2"/>
    <property type="match status" value="1"/>
</dbReference>
<reference evidence="3 4" key="1">
    <citation type="submission" date="2021-02" db="EMBL/GenBank/DDBJ databases">
        <title>Genome Streptomyces sp. RHZ10.</title>
        <authorList>
            <person name="Besaury L."/>
        </authorList>
    </citation>
    <scope>NUCLEOTIDE SEQUENCE [LARGE SCALE GENOMIC DNA]</scope>
    <source>
        <strain evidence="3 4">RHZ10</strain>
    </source>
</reference>
<keyword evidence="1" id="KW-1133">Transmembrane helix</keyword>
<organism evidence="3 4">
    <name type="scientific">Streptomyces durocortorensis</name>
    <dbReference type="NCBI Taxonomy" id="2811104"/>
    <lineage>
        <taxon>Bacteria</taxon>
        <taxon>Bacillati</taxon>
        <taxon>Actinomycetota</taxon>
        <taxon>Actinomycetes</taxon>
        <taxon>Kitasatosporales</taxon>
        <taxon>Streptomycetaceae</taxon>
        <taxon>Streptomyces</taxon>
    </lineage>
</organism>
<proteinExistence type="predicted"/>
<evidence type="ECO:0000313" key="3">
    <source>
        <dbReference type="EMBL" id="MBM7053707.1"/>
    </source>
</evidence>
<feature type="domain" description="Pyrrolo-quinoline quinone repeat" evidence="2">
    <location>
        <begin position="208"/>
        <end position="328"/>
    </location>
</feature>
<name>A0ABS2HVZ4_9ACTN</name>
<dbReference type="InterPro" id="IPR002372">
    <property type="entry name" value="PQQ_rpt_dom"/>
</dbReference>
<feature type="transmembrane region" description="Helical" evidence="1">
    <location>
        <begin position="80"/>
        <end position="101"/>
    </location>
</feature>
<feature type="transmembrane region" description="Helical" evidence="1">
    <location>
        <begin position="121"/>
        <end position="141"/>
    </location>
</feature>
<dbReference type="InterPro" id="IPR011047">
    <property type="entry name" value="Quinoprotein_ADH-like_sf"/>
</dbReference>
<comment type="caution">
    <text evidence="3">The sequence shown here is derived from an EMBL/GenBank/DDBJ whole genome shotgun (WGS) entry which is preliminary data.</text>
</comment>
<gene>
    <name evidence="3" type="ORF">JS521_07470</name>
</gene>
<keyword evidence="1" id="KW-0472">Membrane</keyword>
<evidence type="ECO:0000256" key="1">
    <source>
        <dbReference type="SAM" id="Phobius"/>
    </source>
</evidence>
<dbReference type="Proteomes" id="UP000712045">
    <property type="component" value="Unassembled WGS sequence"/>
</dbReference>